<dbReference type="EMBL" id="UYRT01078649">
    <property type="protein sequence ID" value="VDN18969.1"/>
    <property type="molecule type" value="Genomic_DNA"/>
</dbReference>
<dbReference type="PANTHER" id="PTHR13219:SF6">
    <property type="entry name" value="TRANSMEMBRANE PROTEIN 94"/>
    <property type="match status" value="1"/>
</dbReference>
<reference evidence="3" key="1">
    <citation type="submission" date="2016-06" db="UniProtKB">
        <authorList>
            <consortium name="WormBaseParasite"/>
        </authorList>
    </citation>
    <scope>IDENTIFICATION</scope>
</reference>
<name>A0A183DS89_9BILA</name>
<accession>A0A183DS89</accession>
<evidence type="ECO:0000313" key="3">
    <source>
        <dbReference type="WBParaSite" id="GPUH_0001159401-mRNA-1"/>
    </source>
</evidence>
<organism evidence="3">
    <name type="scientific">Gongylonema pulchrum</name>
    <dbReference type="NCBI Taxonomy" id="637853"/>
    <lineage>
        <taxon>Eukaryota</taxon>
        <taxon>Metazoa</taxon>
        <taxon>Ecdysozoa</taxon>
        <taxon>Nematoda</taxon>
        <taxon>Chromadorea</taxon>
        <taxon>Rhabditida</taxon>
        <taxon>Spirurina</taxon>
        <taxon>Spiruromorpha</taxon>
        <taxon>Spiruroidea</taxon>
        <taxon>Gongylonematidae</taxon>
        <taxon>Gongylonema</taxon>
    </lineage>
</organism>
<dbReference type="OrthoDB" id="5874019at2759"/>
<dbReference type="PANTHER" id="PTHR13219">
    <property type="entry name" value="TRANSMEMBRANE PROTEIN 94"/>
    <property type="match status" value="1"/>
</dbReference>
<evidence type="ECO:0000313" key="1">
    <source>
        <dbReference type="EMBL" id="VDN18969.1"/>
    </source>
</evidence>
<dbReference type="InterPro" id="IPR039720">
    <property type="entry name" value="TMEM94"/>
</dbReference>
<protein>
    <submittedName>
        <fullName evidence="3">UmuC domain-containing protein</fullName>
    </submittedName>
</protein>
<proteinExistence type="predicted"/>
<sequence length="341" mass="39240">MLTLSKNVFRHRRFRTPLENAFVAITKDASSAYYHVMSQGTADLMLSACAHVWCDNALEPFTESLHKRVLDFYQRNTMTGFCLVLGYRTLGCTVSDVLSERFIDIPLPEKVEAFNENRSLPRSVSLDIECLKTFYRQKPIQTAYECCEEVMRGQTLCGLVVFQHQARSDVVEMVEQLDRACVRFVYFSKENELRSRVFAEKLGLEAGWNCHISLANEGRNFQKFSNRSAEAELLPQAFSTIRQLSSKSKFKIGARFTHGAMRQRLKFFQTKQNCLPVSDNLKMSFYLTVRRQAVFVRSLASGIDNIRPHLQNVDNVPLLVSLFTDCNHLASREMIEIMQVR</sequence>
<gene>
    <name evidence="1" type="ORF">GPUH_LOCUS11580</name>
</gene>
<dbReference type="AlphaFoldDB" id="A0A183DS89"/>
<keyword evidence="2" id="KW-1185">Reference proteome</keyword>
<reference evidence="1 2" key="2">
    <citation type="submission" date="2018-11" db="EMBL/GenBank/DDBJ databases">
        <authorList>
            <consortium name="Pathogen Informatics"/>
        </authorList>
    </citation>
    <scope>NUCLEOTIDE SEQUENCE [LARGE SCALE GENOMIC DNA]</scope>
</reference>
<dbReference type="Proteomes" id="UP000271098">
    <property type="component" value="Unassembled WGS sequence"/>
</dbReference>
<evidence type="ECO:0000313" key="2">
    <source>
        <dbReference type="Proteomes" id="UP000271098"/>
    </source>
</evidence>
<dbReference type="WBParaSite" id="GPUH_0001159401-mRNA-1">
    <property type="protein sequence ID" value="GPUH_0001159401-mRNA-1"/>
    <property type="gene ID" value="GPUH_0001159401"/>
</dbReference>